<dbReference type="SUPFAM" id="SSF111369">
    <property type="entry name" value="HlyD-like secretion proteins"/>
    <property type="match status" value="1"/>
</dbReference>
<feature type="signal peptide" evidence="3">
    <location>
        <begin position="1"/>
        <end position="17"/>
    </location>
</feature>
<dbReference type="Pfam" id="PF25917">
    <property type="entry name" value="BSH_RND"/>
    <property type="match status" value="1"/>
</dbReference>
<dbReference type="InterPro" id="IPR058625">
    <property type="entry name" value="MdtA-like_BSH"/>
</dbReference>
<proteinExistence type="inferred from homology"/>
<keyword evidence="6" id="KW-1185">Reference proteome</keyword>
<protein>
    <submittedName>
        <fullName evidence="5">Efflux RND transporter periplasmic adaptor subunit</fullName>
    </submittedName>
</protein>
<comment type="similarity">
    <text evidence="1">Belongs to the membrane fusion protein (MFP) (TC 8.A.1) family.</text>
</comment>
<dbReference type="PANTHER" id="PTHR30469">
    <property type="entry name" value="MULTIDRUG RESISTANCE PROTEIN MDTA"/>
    <property type="match status" value="1"/>
</dbReference>
<evidence type="ECO:0000256" key="2">
    <source>
        <dbReference type="SAM" id="Coils"/>
    </source>
</evidence>
<dbReference type="Gene3D" id="2.40.50.100">
    <property type="match status" value="1"/>
</dbReference>
<evidence type="ECO:0000256" key="3">
    <source>
        <dbReference type="SAM" id="SignalP"/>
    </source>
</evidence>
<gene>
    <name evidence="5" type="ORF">IFO67_14925</name>
</gene>
<sequence>MKALLALLCLLPAALSAAEWTSRPFAEIAVHPEFRAPAEVVAVNEANIAAEVSGRIDYLPARVGERVGKGGELARIDPASYRVELDRARAQVELLANRVKLAEAQLAQTEALAARGFISSDGLRVKRTELAVLQSELAATRQGLEAARLQLSRTVIRAPYAGVVRERLASVGDLAAPGTPLLVFAADDGVEVRARVPAAHIDSMRAAGAWRLVAGSRELPLKLLRVSPLVSAAGQVQVAVFAARDGVPPGLAGELRWVSPQPYLPASWVLQRDGASGVWLVRDGRPVFEPLPQAEAGRPVAVKLAPETLLVDEGRHGLDLPATGASR</sequence>
<evidence type="ECO:0000259" key="4">
    <source>
        <dbReference type="Pfam" id="PF25917"/>
    </source>
</evidence>
<dbReference type="InterPro" id="IPR006143">
    <property type="entry name" value="RND_pump_MFP"/>
</dbReference>
<reference evidence="6" key="1">
    <citation type="submission" date="2023-07" db="EMBL/GenBank/DDBJ databases">
        <title>Thauera sp. CAU 1555 isolated from sand of Yaerae Beach.</title>
        <authorList>
            <person name="Kim W."/>
        </authorList>
    </citation>
    <scope>NUCLEOTIDE SEQUENCE [LARGE SCALE GENOMIC DNA]</scope>
    <source>
        <strain evidence="6">CAU 1555</strain>
    </source>
</reference>
<accession>A0ABR9BFI0</accession>
<organism evidence="5 6">
    <name type="scientific">Thauera sedimentorum</name>
    <dbReference type="NCBI Taxonomy" id="2767595"/>
    <lineage>
        <taxon>Bacteria</taxon>
        <taxon>Pseudomonadati</taxon>
        <taxon>Pseudomonadota</taxon>
        <taxon>Betaproteobacteria</taxon>
        <taxon>Rhodocyclales</taxon>
        <taxon>Zoogloeaceae</taxon>
        <taxon>Thauera</taxon>
    </lineage>
</organism>
<dbReference type="Gene3D" id="1.10.287.470">
    <property type="entry name" value="Helix hairpin bin"/>
    <property type="match status" value="1"/>
</dbReference>
<keyword evidence="2" id="KW-0175">Coiled coil</keyword>
<dbReference type="Proteomes" id="UP000603602">
    <property type="component" value="Unassembled WGS sequence"/>
</dbReference>
<name>A0ABR9BFI0_9RHOO</name>
<keyword evidence="3" id="KW-0732">Signal</keyword>
<dbReference type="RefSeq" id="WP_187718959.1">
    <property type="nucleotide sequence ID" value="NZ_JACTAH010000002.1"/>
</dbReference>
<feature type="chain" id="PRO_5047092044" evidence="3">
    <location>
        <begin position="18"/>
        <end position="327"/>
    </location>
</feature>
<dbReference type="NCBIfam" id="TIGR01730">
    <property type="entry name" value="RND_mfp"/>
    <property type="match status" value="1"/>
</dbReference>
<dbReference type="Gene3D" id="2.40.30.170">
    <property type="match status" value="1"/>
</dbReference>
<evidence type="ECO:0000256" key="1">
    <source>
        <dbReference type="ARBA" id="ARBA00009477"/>
    </source>
</evidence>
<evidence type="ECO:0000313" key="6">
    <source>
        <dbReference type="Proteomes" id="UP000603602"/>
    </source>
</evidence>
<evidence type="ECO:0000313" key="5">
    <source>
        <dbReference type="EMBL" id="MBD8504187.1"/>
    </source>
</evidence>
<feature type="coiled-coil region" evidence="2">
    <location>
        <begin position="85"/>
        <end position="150"/>
    </location>
</feature>
<feature type="domain" description="Multidrug resistance protein MdtA-like barrel-sandwich hybrid" evidence="4">
    <location>
        <begin position="44"/>
        <end position="179"/>
    </location>
</feature>
<dbReference type="EMBL" id="JACYTO010000002">
    <property type="protein sequence ID" value="MBD8504187.1"/>
    <property type="molecule type" value="Genomic_DNA"/>
</dbReference>
<dbReference type="PANTHER" id="PTHR30469:SF15">
    <property type="entry name" value="HLYD FAMILY OF SECRETION PROTEINS"/>
    <property type="match status" value="1"/>
</dbReference>
<comment type="caution">
    <text evidence="5">The sequence shown here is derived from an EMBL/GenBank/DDBJ whole genome shotgun (WGS) entry which is preliminary data.</text>
</comment>